<keyword evidence="3" id="KW-1185">Reference proteome</keyword>
<evidence type="ECO:0000313" key="2">
    <source>
        <dbReference type="EMBL" id="RPB17780.1"/>
    </source>
</evidence>
<reference evidence="2 3" key="1">
    <citation type="journal article" date="2018" name="Nat. Ecol. Evol.">
        <title>Pezizomycetes genomes reveal the molecular basis of ectomycorrhizal truffle lifestyle.</title>
        <authorList>
            <person name="Murat C."/>
            <person name="Payen T."/>
            <person name="Noel B."/>
            <person name="Kuo A."/>
            <person name="Morin E."/>
            <person name="Chen J."/>
            <person name="Kohler A."/>
            <person name="Krizsan K."/>
            <person name="Balestrini R."/>
            <person name="Da Silva C."/>
            <person name="Montanini B."/>
            <person name="Hainaut M."/>
            <person name="Levati E."/>
            <person name="Barry K.W."/>
            <person name="Belfiori B."/>
            <person name="Cichocki N."/>
            <person name="Clum A."/>
            <person name="Dockter R.B."/>
            <person name="Fauchery L."/>
            <person name="Guy J."/>
            <person name="Iotti M."/>
            <person name="Le Tacon F."/>
            <person name="Lindquist E.A."/>
            <person name="Lipzen A."/>
            <person name="Malagnac F."/>
            <person name="Mello A."/>
            <person name="Molinier V."/>
            <person name="Miyauchi S."/>
            <person name="Poulain J."/>
            <person name="Riccioni C."/>
            <person name="Rubini A."/>
            <person name="Sitrit Y."/>
            <person name="Splivallo R."/>
            <person name="Traeger S."/>
            <person name="Wang M."/>
            <person name="Zifcakova L."/>
            <person name="Wipf D."/>
            <person name="Zambonelli A."/>
            <person name="Paolocci F."/>
            <person name="Nowrousian M."/>
            <person name="Ottonello S."/>
            <person name="Baldrian P."/>
            <person name="Spatafora J.W."/>
            <person name="Henrissat B."/>
            <person name="Nagy L.G."/>
            <person name="Aury J.M."/>
            <person name="Wincker P."/>
            <person name="Grigoriev I.V."/>
            <person name="Bonfante P."/>
            <person name="Martin F.M."/>
        </authorList>
    </citation>
    <scope>NUCLEOTIDE SEQUENCE [LARGE SCALE GENOMIC DNA]</scope>
    <source>
        <strain evidence="2 3">CCBAS932</strain>
    </source>
</reference>
<dbReference type="STRING" id="1392247.A0A3N4L4H0"/>
<feature type="region of interest" description="Disordered" evidence="1">
    <location>
        <begin position="1"/>
        <end position="141"/>
    </location>
</feature>
<dbReference type="Gene3D" id="3.80.10.10">
    <property type="entry name" value="Ribonuclease Inhibitor"/>
    <property type="match status" value="1"/>
</dbReference>
<dbReference type="InParanoid" id="A0A3N4L4H0"/>
<dbReference type="SUPFAM" id="SSF52047">
    <property type="entry name" value="RNI-like"/>
    <property type="match status" value="1"/>
</dbReference>
<evidence type="ECO:0000256" key="1">
    <source>
        <dbReference type="SAM" id="MobiDB-lite"/>
    </source>
</evidence>
<accession>A0A3N4L4H0</accession>
<feature type="compositionally biased region" description="Polar residues" evidence="1">
    <location>
        <begin position="126"/>
        <end position="141"/>
    </location>
</feature>
<dbReference type="AlphaFoldDB" id="A0A3N4L4H0"/>
<evidence type="ECO:0000313" key="3">
    <source>
        <dbReference type="Proteomes" id="UP000277580"/>
    </source>
</evidence>
<dbReference type="InterPro" id="IPR001611">
    <property type="entry name" value="Leu-rich_rpt"/>
</dbReference>
<dbReference type="EMBL" id="ML119105">
    <property type="protein sequence ID" value="RPB17780.1"/>
    <property type="molecule type" value="Genomic_DNA"/>
</dbReference>
<organism evidence="2 3">
    <name type="scientific">Morchella conica CCBAS932</name>
    <dbReference type="NCBI Taxonomy" id="1392247"/>
    <lineage>
        <taxon>Eukaryota</taxon>
        <taxon>Fungi</taxon>
        <taxon>Dikarya</taxon>
        <taxon>Ascomycota</taxon>
        <taxon>Pezizomycotina</taxon>
        <taxon>Pezizomycetes</taxon>
        <taxon>Pezizales</taxon>
        <taxon>Morchellaceae</taxon>
        <taxon>Morchella</taxon>
    </lineage>
</organism>
<sequence>MVRKRTAEMAVFKDGSEVASTPPPIATNNGDCDEDDNENNKRHENNSSHRLPPPRKKTRVRKGSPVAAAAAAAPRTRRVALKEKATNPSSSDVLHPIDKDESFYGKQPTRRRANLPTNDKAKALEPTSTRSPLQEISNTSNSLHQTLKEKLPTKTFDELVSLVVKDAAQDAANLITKNDCWSPELLDCFRASKLTSLELSSQAASFGEFVIREPFSEIVKKLFQQDQFSNLTVISFRNTQLLNDDVASLRLLSHLESLDLTGTGVGTQSLHHLVCHRHTLKRLNLSHNPLIDDDARVALSAFPNLAAIYLRGTSITMPGLRRFVQGVLPLSCRLLSIPEQCINYLNTRQEKYMVDIPEDYVQDPARVDALTLPALKRNLEFHGKANKDIHVTGTKAELNNRLFVILSNRLADSKIIGVMGRAPVAT</sequence>
<protein>
    <recommendedName>
        <fullName evidence="4">RNI-like protein</fullName>
    </recommendedName>
</protein>
<dbReference type="Pfam" id="PF13516">
    <property type="entry name" value="LRR_6"/>
    <property type="match status" value="1"/>
</dbReference>
<name>A0A3N4L4H0_9PEZI</name>
<proteinExistence type="predicted"/>
<feature type="compositionally biased region" description="Basic and acidic residues" evidence="1">
    <location>
        <begin position="38"/>
        <end position="47"/>
    </location>
</feature>
<dbReference type="OrthoDB" id="120976at2759"/>
<dbReference type="InterPro" id="IPR032675">
    <property type="entry name" value="LRR_dom_sf"/>
</dbReference>
<feature type="compositionally biased region" description="Basic residues" evidence="1">
    <location>
        <begin position="52"/>
        <end position="62"/>
    </location>
</feature>
<evidence type="ECO:0008006" key="4">
    <source>
        <dbReference type="Google" id="ProtNLM"/>
    </source>
</evidence>
<gene>
    <name evidence="2" type="ORF">P167DRAFT_601574</name>
</gene>
<dbReference type="Proteomes" id="UP000277580">
    <property type="component" value="Unassembled WGS sequence"/>
</dbReference>